<sequence length="146" mass="17280">MNVFEALRQDHDVQRELLEQLADTSGDEQVRRQGFAKLKTELTEHAAAEEKHFYAHLMQHEQTQDKARHSVAEHHDIDECIEQLEKTDYSSPQWLQLFKELQHLVSHHLEEEEQEVFQMGGKVLTDQQKEDLGSQYRNDMEKRRSA</sequence>
<evidence type="ECO:0000313" key="3">
    <source>
        <dbReference type="EMBL" id="RMJ04262.1"/>
    </source>
</evidence>
<protein>
    <recommendedName>
        <fullName evidence="2">Hemerythrin-like domain-containing protein</fullName>
    </recommendedName>
</protein>
<feature type="domain" description="Hemerythrin-like" evidence="2">
    <location>
        <begin position="4"/>
        <end position="119"/>
    </location>
</feature>
<dbReference type="Gene3D" id="1.20.120.520">
    <property type="entry name" value="nmb1532 protein domain like"/>
    <property type="match status" value="1"/>
</dbReference>
<accession>A0A3M2RG47</accession>
<dbReference type="RefSeq" id="WP_114334355.1">
    <property type="nucleotide sequence ID" value="NZ_QMDL01000002.1"/>
</dbReference>
<evidence type="ECO:0000259" key="2">
    <source>
        <dbReference type="Pfam" id="PF01814"/>
    </source>
</evidence>
<dbReference type="Proteomes" id="UP000265903">
    <property type="component" value="Unassembled WGS sequence"/>
</dbReference>
<dbReference type="CDD" id="cd12108">
    <property type="entry name" value="Hr-like"/>
    <property type="match status" value="1"/>
</dbReference>
<reference evidence="3 4" key="1">
    <citation type="submission" date="2018-08" db="EMBL/GenBank/DDBJ databases">
        <title>Whole Genome Sequence of the Moderate Halophilic Marine Bacterium Marinobacter litoralis Sw-45.</title>
        <authorList>
            <person name="Musa H."/>
        </authorList>
    </citation>
    <scope>NUCLEOTIDE SEQUENCE [LARGE SCALE GENOMIC DNA]</scope>
    <source>
        <strain evidence="3 4">Sw-45</strain>
    </source>
</reference>
<keyword evidence="4" id="KW-1185">Reference proteome</keyword>
<name>A0A3M2RG47_9GAMM</name>
<dbReference type="AlphaFoldDB" id="A0A3M2RG47"/>
<organism evidence="3 4">
    <name type="scientific">Marinobacter litoralis</name>
    <dbReference type="NCBI Taxonomy" id="187981"/>
    <lineage>
        <taxon>Bacteria</taxon>
        <taxon>Pseudomonadati</taxon>
        <taxon>Pseudomonadota</taxon>
        <taxon>Gammaproteobacteria</taxon>
        <taxon>Pseudomonadales</taxon>
        <taxon>Marinobacteraceae</taxon>
        <taxon>Marinobacter</taxon>
    </lineage>
</organism>
<evidence type="ECO:0000256" key="1">
    <source>
        <dbReference type="SAM" id="MobiDB-lite"/>
    </source>
</evidence>
<dbReference type="OrthoDB" id="5523420at2"/>
<proteinExistence type="predicted"/>
<dbReference type="Pfam" id="PF01814">
    <property type="entry name" value="Hemerythrin"/>
    <property type="match status" value="1"/>
</dbReference>
<dbReference type="PANTHER" id="PTHR35585">
    <property type="entry name" value="HHE DOMAIN PROTEIN (AFU_ORTHOLOGUE AFUA_4G00730)"/>
    <property type="match status" value="1"/>
</dbReference>
<evidence type="ECO:0000313" key="4">
    <source>
        <dbReference type="Proteomes" id="UP000265903"/>
    </source>
</evidence>
<gene>
    <name evidence="3" type="ORF">DOQ08_01582</name>
</gene>
<dbReference type="EMBL" id="QMDL01000002">
    <property type="protein sequence ID" value="RMJ04262.1"/>
    <property type="molecule type" value="Genomic_DNA"/>
</dbReference>
<dbReference type="InterPro" id="IPR012312">
    <property type="entry name" value="Hemerythrin-like"/>
</dbReference>
<dbReference type="PANTHER" id="PTHR35585:SF1">
    <property type="entry name" value="HHE DOMAIN PROTEIN (AFU_ORTHOLOGUE AFUA_4G00730)"/>
    <property type="match status" value="1"/>
</dbReference>
<feature type="region of interest" description="Disordered" evidence="1">
    <location>
        <begin position="123"/>
        <end position="146"/>
    </location>
</feature>
<feature type="compositionally biased region" description="Basic and acidic residues" evidence="1">
    <location>
        <begin position="127"/>
        <end position="146"/>
    </location>
</feature>
<comment type="caution">
    <text evidence="3">The sequence shown here is derived from an EMBL/GenBank/DDBJ whole genome shotgun (WGS) entry which is preliminary data.</text>
</comment>